<dbReference type="HOGENOM" id="CLU_108521_1_0_2"/>
<keyword evidence="3" id="KW-0479">Metal-binding</keyword>
<keyword evidence="4" id="KW-0378">Hydrolase</keyword>
<dbReference type="PaxDb" id="768679-TTX_1608"/>
<evidence type="ECO:0000256" key="3">
    <source>
        <dbReference type="ARBA" id="ARBA00022723"/>
    </source>
</evidence>
<name>G4RKY7_THETK</name>
<dbReference type="InterPro" id="IPR012091">
    <property type="entry name" value="Pept_M54_archaemetzncn_arc/bac"/>
</dbReference>
<protein>
    <submittedName>
        <fullName evidence="7">Zn-dependent protease</fullName>
    </submittedName>
</protein>
<proteinExistence type="predicted"/>
<dbReference type="PANTHER" id="PTHR15910:SF1">
    <property type="entry name" value="ARCHAEMETZINCIN-2"/>
    <property type="match status" value="1"/>
</dbReference>
<dbReference type="Gene3D" id="3.40.390.10">
    <property type="entry name" value="Collagenase (Catalytic Domain)"/>
    <property type="match status" value="1"/>
</dbReference>
<dbReference type="GeneID" id="11262488"/>
<comment type="cofactor">
    <cofactor evidence="1">
        <name>Zn(2+)</name>
        <dbReference type="ChEBI" id="CHEBI:29105"/>
    </cofactor>
</comment>
<evidence type="ECO:0000256" key="5">
    <source>
        <dbReference type="ARBA" id="ARBA00022833"/>
    </source>
</evidence>
<keyword evidence="5" id="KW-0862">Zinc</keyword>
<dbReference type="Pfam" id="PF07998">
    <property type="entry name" value="Peptidase_M54"/>
    <property type="match status" value="1"/>
</dbReference>
<evidence type="ECO:0000313" key="7">
    <source>
        <dbReference type="EMBL" id="CCC82232.1"/>
    </source>
</evidence>
<dbReference type="SUPFAM" id="SSF55486">
    <property type="entry name" value="Metalloproteases ('zincins'), catalytic domain"/>
    <property type="match status" value="1"/>
</dbReference>
<evidence type="ECO:0000256" key="2">
    <source>
        <dbReference type="ARBA" id="ARBA00022670"/>
    </source>
</evidence>
<evidence type="ECO:0000256" key="4">
    <source>
        <dbReference type="ARBA" id="ARBA00022801"/>
    </source>
</evidence>
<sequence length="165" mass="18384">MASVLIVAELDLPNYVIDTVSSAFRGLVGVELKKADLSEVKARSFDARRGQIRADKALSLLPRPRGRDRAVYVVVGDGYVPGLNFVFGVAQGNIAVVFTERLAAERELFYERIAKEIIHELGHTFGLGHCGDPRCVMYFSNTVHDTDLKGPGFCDKCFLRLRLRR</sequence>
<dbReference type="InterPro" id="IPR024079">
    <property type="entry name" value="MetalloPept_cat_dom_sf"/>
</dbReference>
<dbReference type="RefSeq" id="WP_014127486.1">
    <property type="nucleotide sequence ID" value="NC_016070.1"/>
</dbReference>
<dbReference type="GO" id="GO:0006508">
    <property type="term" value="P:proteolysis"/>
    <property type="evidence" value="ECO:0007669"/>
    <property type="project" value="UniProtKB-KW"/>
</dbReference>
<keyword evidence="2 7" id="KW-0645">Protease</keyword>
<organism evidence="7 8">
    <name type="scientific">Thermoproteus tenax (strain ATCC 35583 / DSM 2078 / JCM 9277 / NBRC 100435 / Kra 1)</name>
    <dbReference type="NCBI Taxonomy" id="768679"/>
    <lineage>
        <taxon>Archaea</taxon>
        <taxon>Thermoproteota</taxon>
        <taxon>Thermoprotei</taxon>
        <taxon>Thermoproteales</taxon>
        <taxon>Thermoproteaceae</taxon>
        <taxon>Thermoproteus</taxon>
    </lineage>
</organism>
<gene>
    <name evidence="7" type="ordered locus">TTX_1608</name>
</gene>
<dbReference type="AlphaFoldDB" id="G4RKY7"/>
<keyword evidence="8" id="KW-1185">Reference proteome</keyword>
<dbReference type="eggNOG" id="arCOG00458">
    <property type="taxonomic scope" value="Archaea"/>
</dbReference>
<evidence type="ECO:0000313" key="8">
    <source>
        <dbReference type="Proteomes" id="UP000002654"/>
    </source>
</evidence>
<dbReference type="NCBIfam" id="NF033823">
    <property type="entry name" value="archmetzin"/>
    <property type="match status" value="1"/>
</dbReference>
<accession>G4RKY7</accession>
<dbReference type="STRING" id="768679.TTX_1608"/>
<dbReference type="GO" id="GO:0008270">
    <property type="term" value="F:zinc ion binding"/>
    <property type="evidence" value="ECO:0007669"/>
    <property type="project" value="InterPro"/>
</dbReference>
<dbReference type="GO" id="GO:0008237">
    <property type="term" value="F:metallopeptidase activity"/>
    <property type="evidence" value="ECO:0007669"/>
    <property type="project" value="UniProtKB-KW"/>
</dbReference>
<keyword evidence="6" id="KW-0482">Metalloprotease</keyword>
<dbReference type="PATRIC" id="fig|768679.9.peg.1630"/>
<dbReference type="CDD" id="cd11375">
    <property type="entry name" value="Peptidase_M54"/>
    <property type="match status" value="1"/>
</dbReference>
<dbReference type="OrthoDB" id="50281at2157"/>
<dbReference type="InterPro" id="IPR012962">
    <property type="entry name" value="Pept_M54_archaemetzincn"/>
</dbReference>
<dbReference type="Proteomes" id="UP000002654">
    <property type="component" value="Chromosome"/>
</dbReference>
<dbReference type="EMBL" id="FN869859">
    <property type="protein sequence ID" value="CCC82232.1"/>
    <property type="molecule type" value="Genomic_DNA"/>
</dbReference>
<dbReference type="KEGG" id="ttn:TTX_1608"/>
<reference evidence="7 8" key="1">
    <citation type="journal article" date="2011" name="PLoS ONE">
        <title>The complete genome sequence of Thermoproteus tenax: a physiologically versatile member of the Crenarchaeota.</title>
        <authorList>
            <person name="Siebers B."/>
            <person name="Zaparty M."/>
            <person name="Raddatz G."/>
            <person name="Tjaden B."/>
            <person name="Albers S.V."/>
            <person name="Bell S.D."/>
            <person name="Blombach F."/>
            <person name="Kletzin A."/>
            <person name="Kyrpides N."/>
            <person name="Lanz C."/>
            <person name="Plagens A."/>
            <person name="Rampp M."/>
            <person name="Rosinus A."/>
            <person name="von Jan M."/>
            <person name="Makarova K.S."/>
            <person name="Klenk H.P."/>
            <person name="Schuster S.C."/>
            <person name="Hensel R."/>
        </authorList>
    </citation>
    <scope>NUCLEOTIDE SEQUENCE [LARGE SCALE GENOMIC DNA]</scope>
    <source>
        <strain evidence="8">ATCC 35583 / DSM 2078 / JCM 9277 / NBRC 100435 / Kra 1</strain>
    </source>
</reference>
<dbReference type="PANTHER" id="PTHR15910">
    <property type="entry name" value="ARCHAEMETZINCIN"/>
    <property type="match status" value="1"/>
</dbReference>
<evidence type="ECO:0000256" key="1">
    <source>
        <dbReference type="ARBA" id="ARBA00001947"/>
    </source>
</evidence>
<dbReference type="PIRSF" id="PIRSF005785">
    <property type="entry name" value="Zn-prot_arch"/>
    <property type="match status" value="1"/>
</dbReference>
<evidence type="ECO:0000256" key="6">
    <source>
        <dbReference type="ARBA" id="ARBA00023049"/>
    </source>
</evidence>